<accession>A0AAU9BX39</accession>
<evidence type="ECO:0000256" key="4">
    <source>
        <dbReference type="ARBA" id="ARBA00022989"/>
    </source>
</evidence>
<keyword evidence="6" id="KW-1003">Cell membrane</keyword>
<dbReference type="Pfam" id="PF01925">
    <property type="entry name" value="TauE"/>
    <property type="match status" value="1"/>
</dbReference>
<evidence type="ECO:0000256" key="3">
    <source>
        <dbReference type="ARBA" id="ARBA00022692"/>
    </source>
</evidence>
<feature type="transmembrane region" description="Helical" evidence="6">
    <location>
        <begin position="216"/>
        <end position="237"/>
    </location>
</feature>
<feature type="transmembrane region" description="Helical" evidence="6">
    <location>
        <begin position="30"/>
        <end position="50"/>
    </location>
</feature>
<evidence type="ECO:0000256" key="6">
    <source>
        <dbReference type="RuleBase" id="RU363041"/>
    </source>
</evidence>
<name>A0AAU9BX39_9GAMM</name>
<keyword evidence="5 6" id="KW-0472">Membrane</keyword>
<proteinExistence type="inferred from homology"/>
<comment type="subcellular location">
    <subcellularLocation>
        <location evidence="6">Cell membrane</location>
        <topology evidence="6">Multi-pass membrane protein</topology>
    </subcellularLocation>
    <subcellularLocation>
        <location evidence="1">Membrane</location>
        <topology evidence="1">Multi-pass membrane protein</topology>
    </subcellularLocation>
</comment>
<dbReference type="GO" id="GO:0005886">
    <property type="term" value="C:plasma membrane"/>
    <property type="evidence" value="ECO:0007669"/>
    <property type="project" value="UniProtKB-SubCell"/>
</dbReference>
<organism evidence="7 8">
    <name type="scientific">Methylomarinovum caldicuralii</name>
    <dbReference type="NCBI Taxonomy" id="438856"/>
    <lineage>
        <taxon>Bacteria</taxon>
        <taxon>Pseudomonadati</taxon>
        <taxon>Pseudomonadota</taxon>
        <taxon>Gammaproteobacteria</taxon>
        <taxon>Methylococcales</taxon>
        <taxon>Methylothermaceae</taxon>
        <taxon>Methylomarinovum</taxon>
    </lineage>
</organism>
<keyword evidence="3 6" id="KW-0812">Transmembrane</keyword>
<protein>
    <recommendedName>
        <fullName evidence="6">Probable membrane transporter protein</fullName>
    </recommendedName>
</protein>
<dbReference type="RefSeq" id="WP_317705492.1">
    <property type="nucleotide sequence ID" value="NZ_AP024714.1"/>
</dbReference>
<dbReference type="AlphaFoldDB" id="A0AAU9BX39"/>
<evidence type="ECO:0000256" key="5">
    <source>
        <dbReference type="ARBA" id="ARBA00023136"/>
    </source>
</evidence>
<dbReference type="InterPro" id="IPR051598">
    <property type="entry name" value="TSUP/Inactive_protease-like"/>
</dbReference>
<gene>
    <name evidence="7" type="ORF">MIT9_P0080</name>
</gene>
<dbReference type="EMBL" id="AP024714">
    <property type="protein sequence ID" value="BCX80507.1"/>
    <property type="molecule type" value="Genomic_DNA"/>
</dbReference>
<dbReference type="KEGG" id="mcau:MIT9_P0080"/>
<feature type="transmembrane region" description="Helical" evidence="6">
    <location>
        <begin position="244"/>
        <end position="262"/>
    </location>
</feature>
<dbReference type="PANTHER" id="PTHR43701:SF2">
    <property type="entry name" value="MEMBRANE TRANSPORTER PROTEIN YJNA-RELATED"/>
    <property type="match status" value="1"/>
</dbReference>
<feature type="transmembrane region" description="Helical" evidence="6">
    <location>
        <begin position="153"/>
        <end position="181"/>
    </location>
</feature>
<dbReference type="InterPro" id="IPR002781">
    <property type="entry name" value="TM_pro_TauE-like"/>
</dbReference>
<reference evidence="8" key="1">
    <citation type="journal article" date="2024" name="Int. J. Syst. Evol. Microbiol.">
        <title>Methylomarinovum tepidoasis sp. nov., a moderately thermophilic methanotroph of the family Methylothermaceae isolated from a deep-sea hydrothermal field.</title>
        <authorList>
            <person name="Hirayama H."/>
            <person name="Takaki Y."/>
            <person name="Abe M."/>
            <person name="Miyazaki M."/>
            <person name="Uematsu K."/>
            <person name="Matsui Y."/>
            <person name="Takai K."/>
        </authorList>
    </citation>
    <scope>NUCLEOTIDE SEQUENCE [LARGE SCALE GENOMIC DNA]</scope>
    <source>
        <strain evidence="8">IT-9</strain>
    </source>
</reference>
<feature type="transmembrane region" description="Helical" evidence="6">
    <location>
        <begin position="99"/>
        <end position="121"/>
    </location>
</feature>
<keyword evidence="4 6" id="KW-1133">Transmembrane helix</keyword>
<comment type="similarity">
    <text evidence="2 6">Belongs to the 4-toluene sulfonate uptake permease (TSUP) (TC 2.A.102) family.</text>
</comment>
<evidence type="ECO:0000313" key="8">
    <source>
        <dbReference type="Proteomes" id="UP001321825"/>
    </source>
</evidence>
<feature type="transmembrane region" description="Helical" evidence="6">
    <location>
        <begin position="5"/>
        <end position="24"/>
    </location>
</feature>
<dbReference type="Proteomes" id="UP001321825">
    <property type="component" value="Chromosome"/>
</dbReference>
<keyword evidence="8" id="KW-1185">Reference proteome</keyword>
<dbReference type="PANTHER" id="PTHR43701">
    <property type="entry name" value="MEMBRANE TRANSPORTER PROTEIN MJ0441-RELATED"/>
    <property type="match status" value="1"/>
</dbReference>
<feature type="transmembrane region" description="Helical" evidence="6">
    <location>
        <begin position="71"/>
        <end position="93"/>
    </location>
</feature>
<sequence>MEIGFIIAGAVVGFVIGLTGVGGGSLMTPILILGFHINPATAVGTDLLYAALTKANGVYFHHRQGSIEWGIAARMALGSLPAVAATIFAIHWLQRQGFAYEPLMTATLGVMLILTSLVVFARRQILAFLYRNLERQDSCVGRLKRHRGGITTLMGFLLGILVTLSSVGAGAIGTALLFLLYPNRRTVTIVGTDLAHAVPLTAVAGLGHWQLGSVDGFLLLGLLAGGLPAIYLGSLVGKFLPDRWLRPLVAVILLVLGVRFSLQGALV</sequence>
<evidence type="ECO:0000256" key="1">
    <source>
        <dbReference type="ARBA" id="ARBA00004141"/>
    </source>
</evidence>
<evidence type="ECO:0000256" key="2">
    <source>
        <dbReference type="ARBA" id="ARBA00009142"/>
    </source>
</evidence>
<evidence type="ECO:0000313" key="7">
    <source>
        <dbReference type="EMBL" id="BCX80507.1"/>
    </source>
</evidence>